<evidence type="ECO:0000256" key="6">
    <source>
        <dbReference type="ARBA" id="ARBA00022679"/>
    </source>
</evidence>
<dbReference type="GO" id="GO:0061710">
    <property type="term" value="F:L-threonylcarbamoyladenylate synthase"/>
    <property type="evidence" value="ECO:0007669"/>
    <property type="project" value="UniProtKB-EC"/>
</dbReference>
<sequence>MTIVFRLKGFEQDCFEIRYAAGVLMRGGLVAFPTETVYGLGALVWDEGAVSKIFQVKGRPSDNPLIVHVSSIEMVEKVASRIPEDAYKLMEKAWPGPLTIVLPKSERVPRIVTAGLDTVAVRMPSHPVALSLIRETGEPVAAPSANPSGKPSPTSGTHVVRDLIGRVEVILDAGETLYGVESTVVNIVTEPPVLLRPGAIPVEEVEKILGRKILIPEFAKGLGQVEKPLAPGMKYRHYAPEAKLVLVEPSSYTRECLKALAEYIKTQALAGSDGKPCILATLETLQHYSGVGAETFTLGSRENPFEIARNLFTILRKVDEEECSIVYAEGFPDQGLGLTIMNRLRKAASEKHLINC</sequence>
<evidence type="ECO:0000256" key="14">
    <source>
        <dbReference type="PIRSR" id="PIRSR004930-1"/>
    </source>
</evidence>
<evidence type="ECO:0000256" key="5">
    <source>
        <dbReference type="ARBA" id="ARBA00022490"/>
    </source>
</evidence>
<evidence type="ECO:0000256" key="8">
    <source>
        <dbReference type="ARBA" id="ARBA00022695"/>
    </source>
</evidence>
<dbReference type="PIRSF" id="PIRSF004930">
    <property type="entry name" value="Tln_factor_SUA5"/>
    <property type="match status" value="1"/>
</dbReference>
<evidence type="ECO:0000256" key="11">
    <source>
        <dbReference type="ARBA" id="ARBA00029774"/>
    </source>
</evidence>
<dbReference type="PANTHER" id="PTHR17490">
    <property type="entry name" value="SUA5"/>
    <property type="match status" value="1"/>
</dbReference>
<dbReference type="Pfam" id="PF01300">
    <property type="entry name" value="Sua5_yciO_yrdC"/>
    <property type="match status" value="1"/>
</dbReference>
<feature type="binding site" evidence="14">
    <location>
        <position position="152"/>
    </location>
    <ligand>
        <name>ATP</name>
        <dbReference type="ChEBI" id="CHEBI:30616"/>
    </ligand>
</feature>
<name>A0A7M1UUE4_9CREN</name>
<dbReference type="InterPro" id="IPR050156">
    <property type="entry name" value="TC-AMP_synthase_SUA5"/>
</dbReference>
<comment type="similarity">
    <text evidence="2 13">Belongs to the SUA5 family.</text>
</comment>
<dbReference type="Gene3D" id="3.40.50.11030">
    <property type="entry name" value="Threonylcarbamoyl-AMP synthase, C-terminal domain"/>
    <property type="match status" value="1"/>
</dbReference>
<dbReference type="RefSeq" id="WP_193436826.1">
    <property type="nucleotide sequence ID" value="NZ_CP063144.1"/>
</dbReference>
<feature type="binding site" evidence="14">
    <location>
        <position position="118"/>
    </location>
    <ligand>
        <name>ATP</name>
        <dbReference type="ChEBI" id="CHEBI:30616"/>
    </ligand>
</feature>
<dbReference type="InterPro" id="IPR005145">
    <property type="entry name" value="Sua5_C"/>
</dbReference>
<dbReference type="EMBL" id="CP063144">
    <property type="protein sequence ID" value="QOR95032.1"/>
    <property type="molecule type" value="Genomic_DNA"/>
</dbReference>
<dbReference type="GO" id="GO:0003725">
    <property type="term" value="F:double-stranded RNA binding"/>
    <property type="evidence" value="ECO:0007669"/>
    <property type="project" value="UniProtKB-UniRule"/>
</dbReference>
<dbReference type="InterPro" id="IPR038385">
    <property type="entry name" value="Sua5/YwlC_C"/>
</dbReference>
<accession>A0A7M1UUE4</accession>
<comment type="catalytic activity">
    <reaction evidence="12 13">
        <text>L-threonine + hydrogencarbonate + ATP = L-threonylcarbamoyladenylate + diphosphate + H2O</text>
        <dbReference type="Rhea" id="RHEA:36407"/>
        <dbReference type="ChEBI" id="CHEBI:15377"/>
        <dbReference type="ChEBI" id="CHEBI:17544"/>
        <dbReference type="ChEBI" id="CHEBI:30616"/>
        <dbReference type="ChEBI" id="CHEBI:33019"/>
        <dbReference type="ChEBI" id="CHEBI:57926"/>
        <dbReference type="ChEBI" id="CHEBI:73682"/>
        <dbReference type="EC" id="2.7.7.87"/>
    </reaction>
</comment>
<proteinExistence type="inferred from homology"/>
<feature type="binding site" evidence="14">
    <location>
        <position position="238"/>
    </location>
    <ligand>
        <name>ATP</name>
        <dbReference type="ChEBI" id="CHEBI:30616"/>
    </ligand>
</feature>
<keyword evidence="17" id="KW-1185">Reference proteome</keyword>
<feature type="binding site" evidence="14">
    <location>
        <position position="142"/>
    </location>
    <ligand>
        <name>L-threonine</name>
        <dbReference type="ChEBI" id="CHEBI:57926"/>
    </ligand>
</feature>
<dbReference type="GO" id="GO:0005524">
    <property type="term" value="F:ATP binding"/>
    <property type="evidence" value="ECO:0007669"/>
    <property type="project" value="UniProtKB-UniRule"/>
</dbReference>
<dbReference type="GO" id="GO:0005737">
    <property type="term" value="C:cytoplasm"/>
    <property type="evidence" value="ECO:0007669"/>
    <property type="project" value="UniProtKB-SubCell"/>
</dbReference>
<dbReference type="KEGG" id="tcs:IMZ38_03820"/>
<feature type="domain" description="YrdC-like" evidence="15">
    <location>
        <begin position="14"/>
        <end position="200"/>
    </location>
</feature>
<protein>
    <recommendedName>
        <fullName evidence="4 13">Threonylcarbamoyl-AMP synthase</fullName>
        <shortName evidence="13">TC-AMP synthase</shortName>
        <ecNumber evidence="3 13">2.7.7.87</ecNumber>
    </recommendedName>
    <alternativeName>
        <fullName evidence="11 13">L-threonylcarbamoyladenylate synthase</fullName>
    </alternativeName>
</protein>
<evidence type="ECO:0000256" key="13">
    <source>
        <dbReference type="PIRNR" id="PIRNR004930"/>
    </source>
</evidence>
<dbReference type="FunFam" id="3.90.870.10:FF:000009">
    <property type="entry name" value="Threonylcarbamoyl-AMP synthase, putative"/>
    <property type="match status" value="1"/>
</dbReference>
<dbReference type="Pfam" id="PF03481">
    <property type="entry name" value="Sua5_C"/>
    <property type="match status" value="1"/>
</dbReference>
<evidence type="ECO:0000256" key="9">
    <source>
        <dbReference type="ARBA" id="ARBA00022741"/>
    </source>
</evidence>
<dbReference type="Gene3D" id="3.90.870.10">
    <property type="entry name" value="DHBP synthase"/>
    <property type="match status" value="1"/>
</dbReference>
<dbReference type="GeneID" id="59454516"/>
<dbReference type="InterPro" id="IPR010923">
    <property type="entry name" value="T(6)A37_SUA5"/>
</dbReference>
<keyword evidence="9 13" id="KW-0547">Nucleotide-binding</keyword>
<dbReference type="GO" id="GO:0008033">
    <property type="term" value="P:tRNA processing"/>
    <property type="evidence" value="ECO:0007669"/>
    <property type="project" value="UniProtKB-KW"/>
</dbReference>
<evidence type="ECO:0000256" key="1">
    <source>
        <dbReference type="ARBA" id="ARBA00004496"/>
    </source>
</evidence>
<feature type="binding site" evidence="14">
    <location>
        <position position="63"/>
    </location>
    <ligand>
        <name>ATP</name>
        <dbReference type="ChEBI" id="CHEBI:30616"/>
    </ligand>
</feature>
<evidence type="ECO:0000313" key="16">
    <source>
        <dbReference type="EMBL" id="QOR95032.1"/>
    </source>
</evidence>
<dbReference type="PROSITE" id="PS51163">
    <property type="entry name" value="YRDC"/>
    <property type="match status" value="1"/>
</dbReference>
<feature type="binding site" evidence="14">
    <location>
        <position position="182"/>
    </location>
    <ligand>
        <name>L-threonine</name>
        <dbReference type="ChEBI" id="CHEBI:57926"/>
    </ligand>
</feature>
<keyword evidence="7 13" id="KW-0819">tRNA processing</keyword>
<evidence type="ECO:0000259" key="15">
    <source>
        <dbReference type="PROSITE" id="PS51163"/>
    </source>
</evidence>
<evidence type="ECO:0000313" key="17">
    <source>
        <dbReference type="Proteomes" id="UP000593766"/>
    </source>
</evidence>
<evidence type="ECO:0000256" key="12">
    <source>
        <dbReference type="ARBA" id="ARBA00048366"/>
    </source>
</evidence>
<feature type="binding site" evidence="14">
    <location>
        <position position="36"/>
    </location>
    <ligand>
        <name>L-threonine</name>
        <dbReference type="ChEBI" id="CHEBI:57926"/>
    </ligand>
</feature>
<evidence type="ECO:0000256" key="7">
    <source>
        <dbReference type="ARBA" id="ARBA00022694"/>
    </source>
</evidence>
<dbReference type="OrthoDB" id="39992at2157"/>
<keyword evidence="10 13" id="KW-0067">ATP-binding</keyword>
<dbReference type="GO" id="GO:0000049">
    <property type="term" value="F:tRNA binding"/>
    <property type="evidence" value="ECO:0007669"/>
    <property type="project" value="TreeGrafter"/>
</dbReference>
<evidence type="ECO:0000256" key="3">
    <source>
        <dbReference type="ARBA" id="ARBA00012584"/>
    </source>
</evidence>
<dbReference type="GO" id="GO:0006450">
    <property type="term" value="P:regulation of translational fidelity"/>
    <property type="evidence" value="ECO:0007669"/>
    <property type="project" value="TreeGrafter"/>
</dbReference>
<comment type="function">
    <text evidence="13">Required for the formation of a threonylcarbamoyl group on adenosine at position 37 (t(6)A37) in tRNAs that read codons beginning with adenine.</text>
</comment>
<feature type="binding site" evidence="14">
    <location>
        <position position="144"/>
    </location>
    <ligand>
        <name>ATP</name>
        <dbReference type="ChEBI" id="CHEBI:30616"/>
    </ligand>
</feature>
<evidence type="ECO:0000256" key="4">
    <source>
        <dbReference type="ARBA" id="ARBA00015492"/>
    </source>
</evidence>
<dbReference type="InterPro" id="IPR017945">
    <property type="entry name" value="DHBP_synth_RibB-like_a/b_dom"/>
</dbReference>
<dbReference type="AlphaFoldDB" id="A0A7M1UUE4"/>
<dbReference type="InterPro" id="IPR006070">
    <property type="entry name" value="Sua5-like_dom"/>
</dbReference>
<feature type="binding site" evidence="14">
    <location>
        <position position="59"/>
    </location>
    <ligand>
        <name>ATP</name>
        <dbReference type="ChEBI" id="CHEBI:30616"/>
    </ligand>
</feature>
<organism evidence="16 17">
    <name type="scientific">Thermosphaera chiliense</name>
    <dbReference type="NCBI Taxonomy" id="3402707"/>
    <lineage>
        <taxon>Archaea</taxon>
        <taxon>Thermoproteota</taxon>
        <taxon>Thermoprotei</taxon>
        <taxon>Desulfurococcales</taxon>
        <taxon>Desulfurococcaceae</taxon>
        <taxon>Thermosphaera</taxon>
    </lineage>
</organism>
<evidence type="ECO:0000256" key="10">
    <source>
        <dbReference type="ARBA" id="ARBA00022840"/>
    </source>
</evidence>
<comment type="subcellular location">
    <subcellularLocation>
        <location evidence="1 13">Cytoplasm</location>
    </subcellularLocation>
</comment>
<dbReference type="Proteomes" id="UP000593766">
    <property type="component" value="Chromosome"/>
</dbReference>
<keyword evidence="6 13" id="KW-0808">Transferase</keyword>
<dbReference type="EC" id="2.7.7.87" evidence="3 13"/>
<evidence type="ECO:0000256" key="2">
    <source>
        <dbReference type="ARBA" id="ARBA00007663"/>
    </source>
</evidence>
<feature type="binding site" evidence="14">
    <location>
        <position position="196"/>
    </location>
    <ligand>
        <name>ATP</name>
        <dbReference type="ChEBI" id="CHEBI:30616"/>
    </ligand>
</feature>
<dbReference type="NCBIfam" id="TIGR00057">
    <property type="entry name" value="L-threonylcarbamoyladenylate synthase"/>
    <property type="match status" value="1"/>
</dbReference>
<dbReference type="PANTHER" id="PTHR17490:SF16">
    <property type="entry name" value="THREONYLCARBAMOYL-AMP SYNTHASE"/>
    <property type="match status" value="1"/>
</dbReference>
<feature type="binding site" evidence="14">
    <location>
        <position position="122"/>
    </location>
    <ligand>
        <name>L-threonine</name>
        <dbReference type="ChEBI" id="CHEBI:57926"/>
    </ligand>
</feature>
<gene>
    <name evidence="16" type="ORF">IMZ38_03820</name>
</gene>
<dbReference type="SUPFAM" id="SSF55821">
    <property type="entry name" value="YrdC/RibB"/>
    <property type="match status" value="1"/>
</dbReference>
<keyword evidence="8 13" id="KW-0548">Nucleotidyltransferase</keyword>
<keyword evidence="5 13" id="KW-0963">Cytoplasm</keyword>
<feature type="binding site" evidence="14">
    <location>
        <position position="68"/>
    </location>
    <ligand>
        <name>L-threonine</name>
        <dbReference type="ChEBI" id="CHEBI:57926"/>
    </ligand>
</feature>
<reference evidence="16 17" key="1">
    <citation type="submission" date="2020-10" db="EMBL/GenBank/DDBJ databases">
        <title>Complete genome sequence of Thermosphaera aggregans strain 3507.</title>
        <authorList>
            <person name="Zayulina K.S."/>
            <person name="Elcheninov A.G."/>
            <person name="Toshchakov S.V."/>
            <person name="Kublanov I.V."/>
            <person name="Kochetkova T.V."/>
        </authorList>
    </citation>
    <scope>NUCLEOTIDE SEQUENCE [LARGE SCALE GENOMIC DNA]</scope>
    <source>
        <strain evidence="16 17">3507</strain>
    </source>
</reference>